<reference evidence="1 2" key="1">
    <citation type="submission" date="2010-02" db="EMBL/GenBank/DDBJ databases">
        <authorList>
            <person name="Weinstock G."/>
            <person name="Sodergren E."/>
            <person name="Clifton S."/>
            <person name="Fulton L."/>
            <person name="Fulton B."/>
            <person name="Courtney L."/>
            <person name="Fronick C."/>
            <person name="Harrison M."/>
            <person name="Strong C."/>
            <person name="Farmer C."/>
            <person name="Delahaunty K."/>
            <person name="Markovic C."/>
            <person name="Hall O."/>
            <person name="Minx P."/>
            <person name="Tomlinson C."/>
            <person name="Mitreva M."/>
            <person name="Nelson J."/>
            <person name="Hou S."/>
            <person name="Wollam A."/>
            <person name="Pepin K.H."/>
            <person name="Johnson M."/>
            <person name="Bhonagiri V."/>
            <person name="Zhang X."/>
            <person name="Suruliraj S."/>
            <person name="Warren W."/>
            <person name="Chinwalla A."/>
            <person name="Mardis E.R."/>
            <person name="Wilson R.K."/>
        </authorList>
    </citation>
    <scope>NUCLEOTIDE SEQUENCE [LARGE SCALE GENOMIC DNA]</scope>
    <source>
        <strain evidence="1 2">DSM 20213</strain>
    </source>
</reference>
<sequence>MSNLTFALLSFAVHRRSARLAESSFLTGSSRNLRVERATSFPFF</sequence>
<evidence type="ECO:0000313" key="2">
    <source>
        <dbReference type="Proteomes" id="UP000003191"/>
    </source>
</evidence>
<proteinExistence type="predicted"/>
<evidence type="ECO:0000313" key="1">
    <source>
        <dbReference type="EMBL" id="EFE89724.1"/>
    </source>
</evidence>
<gene>
    <name evidence="1" type="ORF">BIFBRE_04154</name>
</gene>
<dbReference type="HOGENOM" id="CLU_3213015_0_0_11"/>
<organism evidence="1 2">
    <name type="scientific">Bifidobacterium breve DSM 20213 = JCM 1192</name>
    <dbReference type="NCBI Taxonomy" id="518634"/>
    <lineage>
        <taxon>Bacteria</taxon>
        <taxon>Bacillati</taxon>
        <taxon>Actinomycetota</taxon>
        <taxon>Actinomycetes</taxon>
        <taxon>Bifidobacteriales</taxon>
        <taxon>Bifidobacteriaceae</taxon>
        <taxon>Bifidobacterium</taxon>
    </lineage>
</organism>
<protein>
    <submittedName>
        <fullName evidence="1">Uncharacterized protein</fullName>
    </submittedName>
</protein>
<comment type="caution">
    <text evidence="1">The sequence shown here is derived from an EMBL/GenBank/DDBJ whole genome shotgun (WGS) entry which is preliminary data.</text>
</comment>
<name>D4BPY7_BIFBR</name>
<keyword evidence="2" id="KW-1185">Reference proteome</keyword>
<dbReference type="Proteomes" id="UP000003191">
    <property type="component" value="Unassembled WGS sequence"/>
</dbReference>
<dbReference type="AlphaFoldDB" id="D4BPY7"/>
<dbReference type="EMBL" id="ACCG02000009">
    <property type="protein sequence ID" value="EFE89724.1"/>
    <property type="molecule type" value="Genomic_DNA"/>
</dbReference>
<accession>D4BPY7</accession>